<evidence type="ECO:0000256" key="4">
    <source>
        <dbReference type="ARBA" id="ARBA00022475"/>
    </source>
</evidence>
<keyword evidence="8" id="KW-0547">Nucleotide-binding</keyword>
<dbReference type="Pfam" id="PF02518">
    <property type="entry name" value="HATPase_c"/>
    <property type="match status" value="1"/>
</dbReference>
<dbReference type="SUPFAM" id="SSF55874">
    <property type="entry name" value="ATPase domain of HSP90 chaperone/DNA topoisomerase II/histidine kinase"/>
    <property type="match status" value="1"/>
</dbReference>
<dbReference type="InterPro" id="IPR050398">
    <property type="entry name" value="HssS/ArlS-like"/>
</dbReference>
<keyword evidence="9" id="KW-0418">Kinase</keyword>
<evidence type="ECO:0000256" key="11">
    <source>
        <dbReference type="ARBA" id="ARBA00022989"/>
    </source>
</evidence>
<dbReference type="KEGG" id="ppla:BBI15_12675"/>
<keyword evidence="4" id="KW-1003">Cell membrane</keyword>
<dbReference type="Gene3D" id="3.30.565.10">
    <property type="entry name" value="Histidine kinase-like ATPase, C-terminal domain"/>
    <property type="match status" value="1"/>
</dbReference>
<comment type="catalytic activity">
    <reaction evidence="1">
        <text>ATP + protein L-histidine = ADP + protein N-phospho-L-histidine.</text>
        <dbReference type="EC" id="2.7.13.3"/>
    </reaction>
</comment>
<dbReference type="InterPro" id="IPR036890">
    <property type="entry name" value="HATPase_C_sf"/>
</dbReference>
<organism evidence="20 21">
    <name type="scientific">Planococcus plakortidis</name>
    <dbReference type="NCBI Taxonomy" id="1038856"/>
    <lineage>
        <taxon>Bacteria</taxon>
        <taxon>Bacillati</taxon>
        <taxon>Bacillota</taxon>
        <taxon>Bacilli</taxon>
        <taxon>Bacillales</taxon>
        <taxon>Caryophanaceae</taxon>
        <taxon>Planococcus</taxon>
    </lineage>
</organism>
<evidence type="ECO:0000256" key="16">
    <source>
        <dbReference type="ARBA" id="ARBA00040841"/>
    </source>
</evidence>
<dbReference type="RefSeq" id="WP_068871435.1">
    <property type="nucleotide sequence ID" value="NZ_CP016539.2"/>
</dbReference>
<dbReference type="CDD" id="cd06225">
    <property type="entry name" value="HAMP"/>
    <property type="match status" value="1"/>
</dbReference>
<evidence type="ECO:0000256" key="17">
    <source>
        <dbReference type="SAM" id="Phobius"/>
    </source>
</evidence>
<evidence type="ECO:0000256" key="14">
    <source>
        <dbReference type="ARBA" id="ARBA00023136"/>
    </source>
</evidence>
<dbReference type="EMBL" id="CP016539">
    <property type="protein sequence ID" value="ANU20974.1"/>
    <property type="molecule type" value="Genomic_DNA"/>
</dbReference>
<dbReference type="PROSITE" id="PS50885">
    <property type="entry name" value="HAMP"/>
    <property type="match status" value="1"/>
</dbReference>
<dbReference type="EC" id="2.7.13.3" evidence="3"/>
<evidence type="ECO:0000256" key="9">
    <source>
        <dbReference type="ARBA" id="ARBA00022777"/>
    </source>
</evidence>
<evidence type="ECO:0000259" key="19">
    <source>
        <dbReference type="PROSITE" id="PS50885"/>
    </source>
</evidence>
<name>A0A1C7EAG0_9BACL</name>
<comment type="subcellular location">
    <subcellularLocation>
        <location evidence="2">Cell membrane</location>
        <topology evidence="2">Multi-pass membrane protein</topology>
    </subcellularLocation>
</comment>
<dbReference type="FunFam" id="3.30.565.10:FF:000006">
    <property type="entry name" value="Sensor histidine kinase WalK"/>
    <property type="match status" value="1"/>
</dbReference>
<dbReference type="Gene3D" id="1.10.287.130">
    <property type="match status" value="1"/>
</dbReference>
<comment type="function">
    <text evidence="15">Member of the two-component regulatory system HssS/HssR involved in intracellular heme homeostasis and tempering of staphylococcal virulence. HssS functions as a heme sensor histidine kinase which is autophosphorylated at a histidine residue and transfers its phosphate group to an aspartate residue of HssR. HssR/HssS activates the expression of hrtAB, an efflux pump, in response to extracellular heme, hemin, hemoglobin or blood.</text>
</comment>
<dbReference type="SMART" id="SM00388">
    <property type="entry name" value="HisKA"/>
    <property type="match status" value="1"/>
</dbReference>
<dbReference type="SMART" id="SM00304">
    <property type="entry name" value="HAMP"/>
    <property type="match status" value="1"/>
</dbReference>
<evidence type="ECO:0000256" key="13">
    <source>
        <dbReference type="ARBA" id="ARBA00023026"/>
    </source>
</evidence>
<dbReference type="SUPFAM" id="SSF47384">
    <property type="entry name" value="Homodimeric domain of signal transducing histidine kinase"/>
    <property type="match status" value="1"/>
</dbReference>
<keyword evidence="13" id="KW-0843">Virulence</keyword>
<sequence>MSLYVKFIWFTFLTMLISSAISFFAMNTLYHQFLKEDNNDKNLAIAESFAEHLSSLPPGQVEDTLNVLGDAGYQLYLTDGRDVSRFGGEFRDETIAEEDVQRVLGGELFNGIRDFPRQTFVTGFFANELQNSIGVPVTLGGESFALFLRPDIELLFQELHLLFGGLAVGIVLLSFLGMLLVARLLIQPITKLTEATEKMATETFDVPLAIDRKDEIGRLADQFRLMRSRIEQSTVKRKEFVHNVSHDIQSPLHTIQSYLGLLEKPGNSDSDKQRYAGIIREETARLSLLTTQLLTLASVDKETLEALGTVALHEQWRTTLSHLRYAFDEKDLALSAQLAPAYTLGNAALLQTVWENLLTNAVKYSEQGGSVDVSLAQSESTVRVTVRDYGIGMTEDEMMQAFERFYRADQARTRGQKGSGLGLSIAKEIIELHGGRIELDSAPGAGTTVTVTLLAAQNDPVIVEKSN</sequence>
<evidence type="ECO:0000256" key="10">
    <source>
        <dbReference type="ARBA" id="ARBA00022840"/>
    </source>
</evidence>
<dbReference type="CDD" id="cd00082">
    <property type="entry name" value="HisKA"/>
    <property type="match status" value="1"/>
</dbReference>
<dbReference type="STRING" id="1038856.BBI15_12675"/>
<dbReference type="Pfam" id="PF00672">
    <property type="entry name" value="HAMP"/>
    <property type="match status" value="1"/>
</dbReference>
<dbReference type="Proteomes" id="UP000092650">
    <property type="component" value="Chromosome"/>
</dbReference>
<dbReference type="InterPro" id="IPR003660">
    <property type="entry name" value="HAMP_dom"/>
</dbReference>
<evidence type="ECO:0000313" key="20">
    <source>
        <dbReference type="EMBL" id="ANU20974.1"/>
    </source>
</evidence>
<dbReference type="SMART" id="SM00387">
    <property type="entry name" value="HATPase_c"/>
    <property type="match status" value="1"/>
</dbReference>
<dbReference type="PANTHER" id="PTHR45528:SF11">
    <property type="entry name" value="HISTIDINE KINASE"/>
    <property type="match status" value="1"/>
</dbReference>
<keyword evidence="21" id="KW-1185">Reference proteome</keyword>
<keyword evidence="5" id="KW-0597">Phosphoprotein</keyword>
<evidence type="ECO:0000259" key="18">
    <source>
        <dbReference type="PROSITE" id="PS50109"/>
    </source>
</evidence>
<evidence type="ECO:0000313" key="21">
    <source>
        <dbReference type="Proteomes" id="UP000092650"/>
    </source>
</evidence>
<keyword evidence="11 17" id="KW-1133">Transmembrane helix</keyword>
<reference evidence="20" key="1">
    <citation type="submission" date="2016-10" db="EMBL/GenBank/DDBJ databases">
        <authorList>
            <person name="See-Too W.S."/>
        </authorList>
    </citation>
    <scope>NUCLEOTIDE SEQUENCE [LARGE SCALE GENOMIC DNA]</scope>
    <source>
        <strain evidence="20">DSM 23997</strain>
    </source>
</reference>
<keyword evidence="10" id="KW-0067">ATP-binding</keyword>
<evidence type="ECO:0000256" key="7">
    <source>
        <dbReference type="ARBA" id="ARBA00022692"/>
    </source>
</evidence>
<dbReference type="SUPFAM" id="SSF158472">
    <property type="entry name" value="HAMP domain-like"/>
    <property type="match status" value="1"/>
</dbReference>
<evidence type="ECO:0000256" key="6">
    <source>
        <dbReference type="ARBA" id="ARBA00022679"/>
    </source>
</evidence>
<dbReference type="GO" id="GO:0005886">
    <property type="term" value="C:plasma membrane"/>
    <property type="evidence" value="ECO:0007669"/>
    <property type="project" value="UniProtKB-SubCell"/>
</dbReference>
<evidence type="ECO:0000256" key="1">
    <source>
        <dbReference type="ARBA" id="ARBA00000085"/>
    </source>
</evidence>
<protein>
    <recommendedName>
        <fullName evidence="16">Heme sensor protein HssS</fullName>
        <ecNumber evidence="3">2.7.13.3</ecNumber>
    </recommendedName>
</protein>
<dbReference type="OrthoDB" id="9813151at2"/>
<feature type="domain" description="Histidine kinase" evidence="18">
    <location>
        <begin position="243"/>
        <end position="457"/>
    </location>
</feature>
<dbReference type="InterPro" id="IPR004358">
    <property type="entry name" value="Sig_transdc_His_kin-like_C"/>
</dbReference>
<evidence type="ECO:0000256" key="2">
    <source>
        <dbReference type="ARBA" id="ARBA00004651"/>
    </source>
</evidence>
<dbReference type="GO" id="GO:0000155">
    <property type="term" value="F:phosphorelay sensor kinase activity"/>
    <property type="evidence" value="ECO:0007669"/>
    <property type="project" value="InterPro"/>
</dbReference>
<keyword evidence="6" id="KW-0808">Transferase</keyword>
<feature type="transmembrane region" description="Helical" evidence="17">
    <location>
        <begin position="7"/>
        <end position="30"/>
    </location>
</feature>
<dbReference type="PROSITE" id="PS50109">
    <property type="entry name" value="HIS_KIN"/>
    <property type="match status" value="1"/>
</dbReference>
<dbReference type="PRINTS" id="PR00344">
    <property type="entry name" value="BCTRLSENSOR"/>
</dbReference>
<dbReference type="InterPro" id="IPR003594">
    <property type="entry name" value="HATPase_dom"/>
</dbReference>
<feature type="transmembrane region" description="Helical" evidence="17">
    <location>
        <begin position="159"/>
        <end position="182"/>
    </location>
</feature>
<dbReference type="CDD" id="cd00075">
    <property type="entry name" value="HATPase"/>
    <property type="match status" value="1"/>
</dbReference>
<proteinExistence type="predicted"/>
<dbReference type="Pfam" id="PF00512">
    <property type="entry name" value="HisKA"/>
    <property type="match status" value="1"/>
</dbReference>
<evidence type="ECO:0000256" key="12">
    <source>
        <dbReference type="ARBA" id="ARBA00023012"/>
    </source>
</evidence>
<accession>A0A1C7EAG0</accession>
<keyword evidence="12" id="KW-0902">Two-component regulatory system</keyword>
<keyword evidence="7 17" id="KW-0812">Transmembrane</keyword>
<dbReference type="InterPro" id="IPR005467">
    <property type="entry name" value="His_kinase_dom"/>
</dbReference>
<evidence type="ECO:0000256" key="15">
    <source>
        <dbReference type="ARBA" id="ARBA00037219"/>
    </source>
</evidence>
<dbReference type="AlphaFoldDB" id="A0A1C7EAG0"/>
<evidence type="ECO:0000256" key="8">
    <source>
        <dbReference type="ARBA" id="ARBA00022741"/>
    </source>
</evidence>
<evidence type="ECO:0000256" key="3">
    <source>
        <dbReference type="ARBA" id="ARBA00012438"/>
    </source>
</evidence>
<keyword evidence="14 17" id="KW-0472">Membrane</keyword>
<dbReference type="PANTHER" id="PTHR45528">
    <property type="entry name" value="SENSOR HISTIDINE KINASE CPXA"/>
    <property type="match status" value="1"/>
</dbReference>
<dbReference type="Gene3D" id="6.10.340.10">
    <property type="match status" value="1"/>
</dbReference>
<dbReference type="GO" id="GO:0005524">
    <property type="term" value="F:ATP binding"/>
    <property type="evidence" value="ECO:0007669"/>
    <property type="project" value="UniProtKB-KW"/>
</dbReference>
<dbReference type="InterPro" id="IPR036097">
    <property type="entry name" value="HisK_dim/P_sf"/>
</dbReference>
<feature type="domain" description="HAMP" evidence="19">
    <location>
        <begin position="183"/>
        <end position="235"/>
    </location>
</feature>
<gene>
    <name evidence="20" type="ORF">BBI15_12675</name>
</gene>
<evidence type="ECO:0000256" key="5">
    <source>
        <dbReference type="ARBA" id="ARBA00022553"/>
    </source>
</evidence>
<dbReference type="InterPro" id="IPR003661">
    <property type="entry name" value="HisK_dim/P_dom"/>
</dbReference>